<keyword evidence="9" id="KW-1185">Reference proteome</keyword>
<proteinExistence type="inferred from homology"/>
<dbReference type="SUPFAM" id="SSF49899">
    <property type="entry name" value="Concanavalin A-like lectins/glucanases"/>
    <property type="match status" value="1"/>
</dbReference>
<dbReference type="Gene3D" id="2.115.10.20">
    <property type="entry name" value="Glycosyl hydrolase domain, family 43"/>
    <property type="match status" value="1"/>
</dbReference>
<feature type="domain" description="Glycosyl hydrolase family 32 C-terminal" evidence="7">
    <location>
        <begin position="363"/>
        <end position="460"/>
    </location>
</feature>
<evidence type="ECO:0000313" key="9">
    <source>
        <dbReference type="Proteomes" id="UP001637994"/>
    </source>
</evidence>
<dbReference type="Pfam" id="PF00251">
    <property type="entry name" value="Glyco_hydro_32N"/>
    <property type="match status" value="1"/>
</dbReference>
<dbReference type="SMART" id="SM00640">
    <property type="entry name" value="Glyco_32"/>
    <property type="match status" value="1"/>
</dbReference>
<name>A0ABW9MFD5_9FIRM</name>
<dbReference type="InterPro" id="IPR001362">
    <property type="entry name" value="Glyco_hydro_32"/>
</dbReference>
<evidence type="ECO:0000259" key="6">
    <source>
        <dbReference type="Pfam" id="PF00251"/>
    </source>
</evidence>
<comment type="caution">
    <text evidence="8">The sequence shown here is derived from an EMBL/GenBank/DDBJ whole genome shotgun (WGS) entry which is preliminary data.</text>
</comment>
<dbReference type="PANTHER" id="PTHR43101">
    <property type="entry name" value="BETA-FRUCTOSIDASE"/>
    <property type="match status" value="1"/>
</dbReference>
<evidence type="ECO:0000256" key="2">
    <source>
        <dbReference type="ARBA" id="ARBA00012758"/>
    </source>
</evidence>
<evidence type="ECO:0000259" key="7">
    <source>
        <dbReference type="Pfam" id="PF08244"/>
    </source>
</evidence>
<keyword evidence="3 5" id="KW-0378">Hydrolase</keyword>
<evidence type="ECO:0000256" key="1">
    <source>
        <dbReference type="ARBA" id="ARBA00009902"/>
    </source>
</evidence>
<evidence type="ECO:0000256" key="3">
    <source>
        <dbReference type="ARBA" id="ARBA00022801"/>
    </source>
</evidence>
<dbReference type="InterPro" id="IPR051214">
    <property type="entry name" value="GH32_Enzymes"/>
</dbReference>
<sequence length="485" mass="56277">MEFNLKNANEFIEKNKESINKKFFPKINYAAPIGWINDPNGVSVKDEYYHLFYQHYPYDACHGPMHWGHARTKDGLVWENLPVALAPDMAYDKNGVFSGSAIFVEDELYLMYTGHLTETDHGQVRQNQNIAKSKDYINFEKYANNPVLDEKDLPANISKEDFRDPKVFKKDDKYYAVIGTKTDDKIGTVLLYESEDMLAWTYKSILISDEAYLGDMAECPDLLLFEDNKAVLLVSAMNYNYQGKKHPHKTMLIEGRMDWDNYKFLAESTREMDFGFDYYAPQSAKEDGDYFAIAWNQAWGSSLIPGEEGHKWMGQMTIPQLIFEEDGKIKRTIHPKALAKKTLVKKEKISEGPISLENGNFIEFETKQRGLLKLSLANDKEAFDFNFDLANNKASFDRSKMAYKIKTEHGFDINKKSFDLDFNDENKFKIIVDRSSIQVYINDDYSISNTYYSDSELDRIIIEEKDLLDEIRIYDLLGENKCMEQ</sequence>
<accession>A0ABW9MFD5</accession>
<evidence type="ECO:0000256" key="4">
    <source>
        <dbReference type="ARBA" id="ARBA00023295"/>
    </source>
</evidence>
<dbReference type="EMBL" id="JBGMEF010000045">
    <property type="protein sequence ID" value="MFO3668009.1"/>
    <property type="molecule type" value="Genomic_DNA"/>
</dbReference>
<feature type="domain" description="Glycosyl hydrolase family 32 N-terminal" evidence="6">
    <location>
        <begin position="31"/>
        <end position="326"/>
    </location>
</feature>
<dbReference type="CDD" id="cd08996">
    <property type="entry name" value="GH32_FFase"/>
    <property type="match status" value="1"/>
</dbReference>
<dbReference type="InterPro" id="IPR023296">
    <property type="entry name" value="Glyco_hydro_beta-prop_sf"/>
</dbReference>
<dbReference type="GO" id="GO:0016787">
    <property type="term" value="F:hydrolase activity"/>
    <property type="evidence" value="ECO:0007669"/>
    <property type="project" value="UniProtKB-KW"/>
</dbReference>
<keyword evidence="4 5" id="KW-0326">Glycosidase</keyword>
<evidence type="ECO:0000313" key="8">
    <source>
        <dbReference type="EMBL" id="MFO3668009.1"/>
    </source>
</evidence>
<comment type="similarity">
    <text evidence="1 5">Belongs to the glycosyl hydrolase 32 family.</text>
</comment>
<reference evidence="8 9" key="1">
    <citation type="journal article" date="2025" name="Anaerobe">
        <title>Description of Anaerococcus kampingiae sp. nov., Anaerococcus groningensis sp. nov., Anaerococcus martiniensis sp. nov., and Anaerococcus cruorum sp. nov., isolated from human clinical specimens.</title>
        <authorList>
            <person name="Boiten K.E."/>
            <person name="Meijer J."/>
            <person name="van Wezel E.M."/>
            <person name="Veloo A.C.M."/>
        </authorList>
    </citation>
    <scope>NUCLEOTIDE SEQUENCE [LARGE SCALE GENOMIC DNA]</scope>
    <source>
        <strain evidence="8 9">ENR0874</strain>
    </source>
</reference>
<organism evidence="8 9">
    <name type="scientific">Anaerococcus kampingae</name>
    <dbReference type="NCBI Taxonomy" id="3115614"/>
    <lineage>
        <taxon>Bacteria</taxon>
        <taxon>Bacillati</taxon>
        <taxon>Bacillota</taxon>
        <taxon>Tissierellia</taxon>
        <taxon>Tissierellales</taxon>
        <taxon>Peptoniphilaceae</taxon>
        <taxon>Anaerococcus</taxon>
    </lineage>
</organism>
<protein>
    <recommendedName>
        <fullName evidence="2">beta-fructofuranosidase</fullName>
        <ecNumber evidence="2">3.2.1.26</ecNumber>
    </recommendedName>
</protein>
<dbReference type="Proteomes" id="UP001637994">
    <property type="component" value="Unassembled WGS sequence"/>
</dbReference>
<dbReference type="InterPro" id="IPR013189">
    <property type="entry name" value="Glyco_hydro_32_C"/>
</dbReference>
<dbReference type="InterPro" id="IPR013320">
    <property type="entry name" value="ConA-like_dom_sf"/>
</dbReference>
<dbReference type="SUPFAM" id="SSF75005">
    <property type="entry name" value="Arabinanase/levansucrase/invertase"/>
    <property type="match status" value="1"/>
</dbReference>
<dbReference type="PANTHER" id="PTHR43101:SF1">
    <property type="entry name" value="BETA-FRUCTOSIDASE"/>
    <property type="match status" value="1"/>
</dbReference>
<dbReference type="InterPro" id="IPR013148">
    <property type="entry name" value="Glyco_hydro_32_N"/>
</dbReference>
<dbReference type="Gene3D" id="2.60.120.560">
    <property type="entry name" value="Exo-inulinase, domain 1"/>
    <property type="match status" value="1"/>
</dbReference>
<dbReference type="Pfam" id="PF08244">
    <property type="entry name" value="Glyco_hydro_32C"/>
    <property type="match status" value="1"/>
</dbReference>
<dbReference type="RefSeq" id="WP_158698403.1">
    <property type="nucleotide sequence ID" value="NZ_JBGMEF010000045.1"/>
</dbReference>
<dbReference type="EC" id="3.2.1.26" evidence="2"/>
<gene>
    <name evidence="8" type="ORF">ACCQ42_09615</name>
</gene>
<evidence type="ECO:0000256" key="5">
    <source>
        <dbReference type="RuleBase" id="RU362110"/>
    </source>
</evidence>